<evidence type="ECO:0000259" key="9">
    <source>
        <dbReference type="Pfam" id="PF02771"/>
    </source>
</evidence>
<feature type="domain" description="Acyl-CoA oxidase/dehydrogenase middle" evidence="8">
    <location>
        <begin position="117"/>
        <end position="196"/>
    </location>
</feature>
<gene>
    <name evidence="10" type="ORF">PBT88_19380</name>
</gene>
<evidence type="ECO:0000256" key="1">
    <source>
        <dbReference type="ARBA" id="ARBA00001974"/>
    </source>
</evidence>
<dbReference type="CDD" id="cd00567">
    <property type="entry name" value="ACAD"/>
    <property type="match status" value="1"/>
</dbReference>
<evidence type="ECO:0000256" key="5">
    <source>
        <dbReference type="ARBA" id="ARBA00023002"/>
    </source>
</evidence>
<evidence type="ECO:0000256" key="3">
    <source>
        <dbReference type="ARBA" id="ARBA00022630"/>
    </source>
</evidence>
<evidence type="ECO:0000313" key="11">
    <source>
        <dbReference type="Proteomes" id="UP001210865"/>
    </source>
</evidence>
<dbReference type="Gene3D" id="2.40.110.10">
    <property type="entry name" value="Butyryl-CoA Dehydrogenase, subunit A, domain 2"/>
    <property type="match status" value="1"/>
</dbReference>
<dbReference type="Gene3D" id="1.20.140.10">
    <property type="entry name" value="Butyryl-CoA Dehydrogenase, subunit A, domain 3"/>
    <property type="match status" value="1"/>
</dbReference>
<dbReference type="InterPro" id="IPR009075">
    <property type="entry name" value="AcylCo_DH/oxidase_C"/>
</dbReference>
<evidence type="ECO:0000256" key="2">
    <source>
        <dbReference type="ARBA" id="ARBA00009347"/>
    </source>
</evidence>
<dbReference type="InterPro" id="IPR009100">
    <property type="entry name" value="AcylCoA_DH/oxidase_NM_dom_sf"/>
</dbReference>
<keyword evidence="5 6" id="KW-0560">Oxidoreductase</keyword>
<comment type="similarity">
    <text evidence="2 6">Belongs to the acyl-CoA dehydrogenase family.</text>
</comment>
<reference evidence="10 11" key="1">
    <citation type="submission" date="2022-12" db="EMBL/GenBank/DDBJ databases">
        <title>Sphingomonas abieness sp. nov., an endophytic bacterium isolated from Abies koreana.</title>
        <authorList>
            <person name="Jiang L."/>
            <person name="Lee J."/>
        </authorList>
    </citation>
    <scope>NUCLEOTIDE SEQUENCE [LARGE SCALE GENOMIC DNA]</scope>
    <source>
        <strain evidence="11">PAMB 00755</strain>
    </source>
</reference>
<dbReference type="Pfam" id="PF00441">
    <property type="entry name" value="Acyl-CoA_dh_1"/>
    <property type="match status" value="1"/>
</dbReference>
<proteinExistence type="inferred from homology"/>
<dbReference type="EMBL" id="CP115174">
    <property type="protein sequence ID" value="WBO22280.1"/>
    <property type="molecule type" value="Genomic_DNA"/>
</dbReference>
<dbReference type="InterPro" id="IPR013786">
    <property type="entry name" value="AcylCoA_DH/ox_N"/>
</dbReference>
<keyword evidence="3 6" id="KW-0285">Flavoprotein</keyword>
<dbReference type="RefSeq" id="WP_270076928.1">
    <property type="nucleotide sequence ID" value="NZ_CP115174.1"/>
</dbReference>
<evidence type="ECO:0000256" key="6">
    <source>
        <dbReference type="RuleBase" id="RU362125"/>
    </source>
</evidence>
<dbReference type="SUPFAM" id="SSF47203">
    <property type="entry name" value="Acyl-CoA dehydrogenase C-terminal domain-like"/>
    <property type="match status" value="1"/>
</dbReference>
<sequence length="375" mass="39543">MDFHHDDDRRMLADTLGRYLADRYAFDVRTRIATSEAGWSAEQWRAMAELGIVGALFGEAAGGFGGGGFDIAIVFEQLGAALVVEPFLGTLMAGRVLAGAGETDLVEQAIGGGAVFAFAHGEPQGRYELADIRTAATPTAAGWTLSGAKSVVPQLEAASHILVSARTSGEPGEEAGISLFVVEKGAPGLDVRGYPMIDGGRGGELSLDDTPARIVGAEGTAYAVIEAAVAAGIVALAWEAVAIMDVLKAQTIDYLRTRQQFGIPIGKFQALQHRMATVALEIEQARSSAINAAAALDGDRLARERAVSAAKYTIGRIGTLAAEEAIQLHGGIGMTWELPLSHYAKRLTLIGHQLGDEDHHLERFIELGRELGRTG</sequence>
<dbReference type="InterPro" id="IPR037069">
    <property type="entry name" value="AcylCoA_DH/ox_N_sf"/>
</dbReference>
<dbReference type="InterPro" id="IPR006091">
    <property type="entry name" value="Acyl-CoA_Oxase/DH_mid-dom"/>
</dbReference>
<dbReference type="InterPro" id="IPR036250">
    <property type="entry name" value="AcylCo_DH-like_C"/>
</dbReference>
<dbReference type="Gene3D" id="1.10.540.10">
    <property type="entry name" value="Acyl-CoA dehydrogenase/oxidase, N-terminal domain"/>
    <property type="match status" value="1"/>
</dbReference>
<keyword evidence="4 6" id="KW-0274">FAD</keyword>
<feature type="domain" description="Acyl-CoA dehydrogenase/oxidase C-terminal" evidence="7">
    <location>
        <begin position="228"/>
        <end position="347"/>
    </location>
</feature>
<dbReference type="Pfam" id="PF02770">
    <property type="entry name" value="Acyl-CoA_dh_M"/>
    <property type="match status" value="1"/>
</dbReference>
<dbReference type="Proteomes" id="UP001210865">
    <property type="component" value="Chromosome"/>
</dbReference>
<comment type="cofactor">
    <cofactor evidence="1 6">
        <name>FAD</name>
        <dbReference type="ChEBI" id="CHEBI:57692"/>
    </cofactor>
</comment>
<evidence type="ECO:0000256" key="4">
    <source>
        <dbReference type="ARBA" id="ARBA00022827"/>
    </source>
</evidence>
<protein>
    <submittedName>
        <fullName evidence="10">Acyl-CoA dehydrogenase</fullName>
    </submittedName>
</protein>
<dbReference type="PANTHER" id="PTHR43884">
    <property type="entry name" value="ACYL-COA DEHYDROGENASE"/>
    <property type="match status" value="1"/>
</dbReference>
<accession>A0ABY7NMS2</accession>
<organism evidence="10 11">
    <name type="scientific">Sphingomonas abietis</name>
    <dbReference type="NCBI Taxonomy" id="3012344"/>
    <lineage>
        <taxon>Bacteria</taxon>
        <taxon>Pseudomonadati</taxon>
        <taxon>Pseudomonadota</taxon>
        <taxon>Alphaproteobacteria</taxon>
        <taxon>Sphingomonadales</taxon>
        <taxon>Sphingomonadaceae</taxon>
        <taxon>Sphingomonas</taxon>
    </lineage>
</organism>
<name>A0ABY7NMS2_9SPHN</name>
<dbReference type="Pfam" id="PF02771">
    <property type="entry name" value="Acyl-CoA_dh_N"/>
    <property type="match status" value="1"/>
</dbReference>
<dbReference type="PANTHER" id="PTHR43884:SF20">
    <property type="entry name" value="ACYL-COA DEHYDROGENASE FADE28"/>
    <property type="match status" value="1"/>
</dbReference>
<keyword evidence="11" id="KW-1185">Reference proteome</keyword>
<evidence type="ECO:0000259" key="8">
    <source>
        <dbReference type="Pfam" id="PF02770"/>
    </source>
</evidence>
<feature type="domain" description="Acyl-CoA dehydrogenase/oxidase N-terminal" evidence="9">
    <location>
        <begin position="7"/>
        <end position="84"/>
    </location>
</feature>
<evidence type="ECO:0000259" key="7">
    <source>
        <dbReference type="Pfam" id="PF00441"/>
    </source>
</evidence>
<evidence type="ECO:0000313" key="10">
    <source>
        <dbReference type="EMBL" id="WBO22280.1"/>
    </source>
</evidence>
<dbReference type="InterPro" id="IPR046373">
    <property type="entry name" value="Acyl-CoA_Oxase/DH_mid-dom_sf"/>
</dbReference>
<dbReference type="SUPFAM" id="SSF56645">
    <property type="entry name" value="Acyl-CoA dehydrogenase NM domain-like"/>
    <property type="match status" value="1"/>
</dbReference>